<dbReference type="HAMAP" id="MF_00983">
    <property type="entry name" value="PriA"/>
    <property type="match status" value="1"/>
</dbReference>
<evidence type="ECO:0000313" key="11">
    <source>
        <dbReference type="Proteomes" id="UP001442841"/>
    </source>
</evidence>
<evidence type="ECO:0000256" key="3">
    <source>
        <dbReference type="ARBA" id="ARBA00022723"/>
    </source>
</evidence>
<protein>
    <recommendedName>
        <fullName evidence="8">Probable replication restart protein PriA</fullName>
    </recommendedName>
    <alternativeName>
        <fullName evidence="8">Putative ATP-dependent DNA helicase PriA</fullName>
    </alternativeName>
</protein>
<dbReference type="InterPro" id="IPR042115">
    <property type="entry name" value="PriA_3primeBD_sf"/>
</dbReference>
<feature type="binding site" evidence="8">
    <location>
        <position position="398"/>
    </location>
    <ligand>
        <name>Zn(2+)</name>
        <dbReference type="ChEBI" id="CHEBI:29105"/>
        <label>2</label>
    </ligand>
</feature>
<dbReference type="Pfam" id="PF17764">
    <property type="entry name" value="PriA_3primeBD"/>
    <property type="match status" value="1"/>
</dbReference>
<dbReference type="InterPro" id="IPR041222">
    <property type="entry name" value="PriA_3primeBD"/>
</dbReference>
<comment type="subunit">
    <text evidence="8">Component of the replication restart primosome.</text>
</comment>
<dbReference type="RefSeq" id="WP_425308992.1">
    <property type="nucleotide sequence ID" value="NZ_CP154795.1"/>
</dbReference>
<evidence type="ECO:0000256" key="7">
    <source>
        <dbReference type="ARBA" id="ARBA00023125"/>
    </source>
</evidence>
<dbReference type="PANTHER" id="PTHR30580:SF0">
    <property type="entry name" value="PRIMOSOMAL PROTEIN N"/>
    <property type="match status" value="1"/>
</dbReference>
<dbReference type="EMBL" id="CP154795">
    <property type="protein sequence ID" value="XAN07529.1"/>
    <property type="molecule type" value="Genomic_DNA"/>
</dbReference>
<evidence type="ECO:0000256" key="6">
    <source>
        <dbReference type="ARBA" id="ARBA00022840"/>
    </source>
</evidence>
<keyword evidence="5 8" id="KW-0862">Zinc</keyword>
<comment type="cofactor">
    <cofactor evidence="8">
        <name>Zn(2+)</name>
        <dbReference type="ChEBI" id="CHEBI:29105"/>
    </cofactor>
    <text evidence="8">Binds 2 zinc ions per subunit.</text>
</comment>
<feature type="domain" description="Primosomal protein N' 3' DNA-binding" evidence="9">
    <location>
        <begin position="15"/>
        <end position="114"/>
    </location>
</feature>
<evidence type="ECO:0000256" key="4">
    <source>
        <dbReference type="ARBA" id="ARBA00022741"/>
    </source>
</evidence>
<feature type="binding site" evidence="8">
    <location>
        <position position="417"/>
    </location>
    <ligand>
        <name>Zn(2+)</name>
        <dbReference type="ChEBI" id="CHEBI:29105"/>
        <label>2</label>
    </ligand>
</feature>
<feature type="binding site" evidence="8">
    <location>
        <position position="429"/>
    </location>
    <ligand>
        <name>Zn(2+)</name>
        <dbReference type="ChEBI" id="CHEBI:29105"/>
        <label>1</label>
    </ligand>
</feature>
<keyword evidence="11" id="KW-1185">Reference proteome</keyword>
<keyword evidence="7 8" id="KW-0238">DNA-binding</keyword>
<reference evidence="10 11" key="1">
    <citation type="submission" date="2024-04" db="EMBL/GenBank/DDBJ databases">
        <title>Isolation of an actinomycete strain from pig manure.</title>
        <authorList>
            <person name="Gong T."/>
            <person name="Yu Z."/>
            <person name="An M."/>
            <person name="Wei C."/>
            <person name="Yang W."/>
            <person name="Liu L."/>
        </authorList>
    </citation>
    <scope>NUCLEOTIDE SEQUENCE [LARGE SCALE GENOMIC DNA]</scope>
    <source>
        <strain evidence="10 11">ZF39</strain>
    </source>
</reference>
<evidence type="ECO:0000256" key="8">
    <source>
        <dbReference type="HAMAP-Rule" id="MF_00983"/>
    </source>
</evidence>
<organism evidence="10 11">
    <name type="scientific">Ammonicoccus fulvus</name>
    <dbReference type="NCBI Taxonomy" id="3138240"/>
    <lineage>
        <taxon>Bacteria</taxon>
        <taxon>Bacillati</taxon>
        <taxon>Actinomycetota</taxon>
        <taxon>Actinomycetes</taxon>
        <taxon>Propionibacteriales</taxon>
        <taxon>Propionibacteriaceae</taxon>
        <taxon>Ammonicoccus</taxon>
    </lineage>
</organism>
<comment type="caution">
    <text evidence="8">As this protein does not have any detectable helicase domains, it probably does not have helicase activity.</text>
</comment>
<feature type="binding site" evidence="8">
    <location>
        <position position="401"/>
    </location>
    <ligand>
        <name>Zn(2+)</name>
        <dbReference type="ChEBI" id="CHEBI:29105"/>
        <label>2</label>
    </ligand>
</feature>
<keyword evidence="2 8" id="KW-0235">DNA replication</keyword>
<feature type="binding site" evidence="8">
    <location>
        <position position="426"/>
    </location>
    <ligand>
        <name>Zn(2+)</name>
        <dbReference type="ChEBI" id="CHEBI:29105"/>
        <label>1</label>
    </ligand>
</feature>
<comment type="function">
    <text evidence="8">Initiates the restart of stalled replication forks, which reloads the replicative helicase on sites other than the origin of replication. Recognizes and binds to abandoned replication forks and remodels them to uncover a helicase loading site. Promotes assembly of the primosome at these replication forks.</text>
</comment>
<evidence type="ECO:0000256" key="5">
    <source>
        <dbReference type="ARBA" id="ARBA00022833"/>
    </source>
</evidence>
<dbReference type="Proteomes" id="UP001442841">
    <property type="component" value="Chromosome"/>
</dbReference>
<dbReference type="InterPro" id="IPR005259">
    <property type="entry name" value="PriA"/>
</dbReference>
<keyword evidence="4 8" id="KW-0547">Nucleotide-binding</keyword>
<name>A0ABZ3FNB8_9ACTN</name>
<dbReference type="Gene3D" id="3.40.1440.60">
    <property type="entry name" value="PriA, 3(prime) DNA-binding domain"/>
    <property type="match status" value="1"/>
</dbReference>
<gene>
    <name evidence="8" type="primary">priA</name>
    <name evidence="10" type="ORF">AADG42_09555</name>
</gene>
<sequence length="672" mass="71989">MSAALFSTAPRPIARVAVDMSLPHLDRPFDYLVPEKLAEVAQPGVRVRVRFAGQLRDGFILELGEETDGLRSLAPLERVLSPEPVLKPEVARLLRAVADHYAGTFSDVMRLAVPPRHAATEKAEPPELPAPALDPLPGSPFDHYPTGPEFLAALGRGQSPRASWQVVPSHSDAGDWARGLAAAAHATLSSGRGALLIVPHARDLVRLRETCAEMFGEASFVTLSADDGPAARYRAYLAVSRGHVKLVLGTRAAAYAPVHDLGLVALWDDGDDLHSEPRAPYPHAREVLALRAQQAKCATLFAAYHRTCEIELLLERRWLHPLALDARVQRRLAPAVRLAGDSDWALERDPLAQAVRMPRQVFEVIRVGLAAGPVLVQVPRAGYLVVLVCAECREPVRCPHCHGPVRAGSARVSCDWCTRPVTGWRCPVCDHTRWRAPVIGAERTAEELGQAFPGTKVIQSQGDRVVDRIDDAPALVVATPGAEPEADTGYAAAVLLDAEILLTRADLRASEEAHRRWINAVGLVRGGAEGGTVIAVGPTDAVALQALVRGDPGGFASRELADRAAAQVAPAQKMATIEGPLPALAEITDELTNHDSGGLLPETERPRDLEVFGPVELPRPASADEPVGRLTLRTPLDQAGLLTTALSDAVSVRSAKKLPGALRVRVDPVAVS</sequence>
<comment type="similarity">
    <text evidence="8">Belongs to the helicase family. PriA subfamily.</text>
</comment>
<feature type="binding site" evidence="8">
    <location>
        <position position="392"/>
    </location>
    <ligand>
        <name>Zn(2+)</name>
        <dbReference type="ChEBI" id="CHEBI:29105"/>
        <label>1</label>
    </ligand>
</feature>
<dbReference type="Gene3D" id="3.40.50.300">
    <property type="entry name" value="P-loop containing nucleotide triphosphate hydrolases"/>
    <property type="match status" value="1"/>
</dbReference>
<keyword evidence="3 8" id="KW-0479">Metal-binding</keyword>
<evidence type="ECO:0000256" key="2">
    <source>
        <dbReference type="ARBA" id="ARBA00022705"/>
    </source>
</evidence>
<evidence type="ECO:0000313" key="10">
    <source>
        <dbReference type="EMBL" id="XAN07529.1"/>
    </source>
</evidence>
<dbReference type="PANTHER" id="PTHR30580">
    <property type="entry name" value="PRIMOSOMAL PROTEIN N"/>
    <property type="match status" value="1"/>
</dbReference>
<accession>A0ABZ3FNB8</accession>
<feature type="binding site" evidence="8">
    <location>
        <position position="389"/>
    </location>
    <ligand>
        <name>Zn(2+)</name>
        <dbReference type="ChEBI" id="CHEBI:29105"/>
        <label>1</label>
    </ligand>
</feature>
<keyword evidence="6 8" id="KW-0067">ATP-binding</keyword>
<keyword evidence="1 8" id="KW-0639">Primosome</keyword>
<evidence type="ECO:0000259" key="9">
    <source>
        <dbReference type="Pfam" id="PF17764"/>
    </source>
</evidence>
<evidence type="ECO:0000256" key="1">
    <source>
        <dbReference type="ARBA" id="ARBA00022515"/>
    </source>
</evidence>
<feature type="binding site" evidence="8">
    <location>
        <position position="414"/>
    </location>
    <ligand>
        <name>Zn(2+)</name>
        <dbReference type="ChEBI" id="CHEBI:29105"/>
        <label>2</label>
    </ligand>
</feature>
<proteinExistence type="inferred from homology"/>
<dbReference type="InterPro" id="IPR027417">
    <property type="entry name" value="P-loop_NTPase"/>
</dbReference>